<keyword evidence="1" id="KW-0472">Membrane</keyword>
<dbReference type="AlphaFoldDB" id="A0A173MSF8"/>
<dbReference type="OrthoDB" id="674314at2"/>
<accession>A0A173MSF8</accession>
<gene>
    <name evidence="2" type="ORF">SAMN05421788_104251</name>
</gene>
<evidence type="ECO:0000313" key="3">
    <source>
        <dbReference type="Proteomes" id="UP000186917"/>
    </source>
</evidence>
<keyword evidence="3" id="KW-1185">Reference proteome</keyword>
<dbReference type="STRING" id="477680.SAMN05421788_104251"/>
<reference evidence="3" key="1">
    <citation type="submission" date="2017-01" db="EMBL/GenBank/DDBJ databases">
        <authorList>
            <person name="Varghese N."/>
            <person name="Submissions S."/>
        </authorList>
    </citation>
    <scope>NUCLEOTIDE SEQUENCE [LARGE SCALE GENOMIC DNA]</scope>
    <source>
        <strain evidence="3">DSM 21054</strain>
    </source>
</reference>
<organism evidence="2 3">
    <name type="scientific">Filimonas lacunae</name>
    <dbReference type="NCBI Taxonomy" id="477680"/>
    <lineage>
        <taxon>Bacteria</taxon>
        <taxon>Pseudomonadati</taxon>
        <taxon>Bacteroidota</taxon>
        <taxon>Chitinophagia</taxon>
        <taxon>Chitinophagales</taxon>
        <taxon>Chitinophagaceae</taxon>
        <taxon>Filimonas</taxon>
    </lineage>
</organism>
<evidence type="ECO:0000256" key="1">
    <source>
        <dbReference type="SAM" id="Phobius"/>
    </source>
</evidence>
<dbReference type="RefSeq" id="WP_076379590.1">
    <property type="nucleotide sequence ID" value="NZ_AP017422.1"/>
</dbReference>
<name>A0A173MSF8_9BACT</name>
<feature type="transmembrane region" description="Helical" evidence="1">
    <location>
        <begin position="37"/>
        <end position="56"/>
    </location>
</feature>
<sequence length="105" mass="11494">MTLFTCLSAAAILFFAAHVILLFTSFPKGGFYKTRYLWSHITLWLVGVILFAMTAIYSGSGISSLADIFDTMGKRLLILVVTFAVSGLAHMIVRFLVLGNKTARG</sequence>
<protein>
    <submittedName>
        <fullName evidence="2">Uncharacterized protein</fullName>
    </submittedName>
</protein>
<keyword evidence="1" id="KW-1133">Transmembrane helix</keyword>
<keyword evidence="1" id="KW-0812">Transmembrane</keyword>
<dbReference type="KEGG" id="fln:FLA_6440"/>
<proteinExistence type="predicted"/>
<dbReference type="Proteomes" id="UP000186917">
    <property type="component" value="Unassembled WGS sequence"/>
</dbReference>
<dbReference type="EMBL" id="FTOR01000004">
    <property type="protein sequence ID" value="SIT16465.1"/>
    <property type="molecule type" value="Genomic_DNA"/>
</dbReference>
<feature type="transmembrane region" description="Helical" evidence="1">
    <location>
        <begin position="76"/>
        <end position="97"/>
    </location>
</feature>
<evidence type="ECO:0000313" key="2">
    <source>
        <dbReference type="EMBL" id="SIT16465.1"/>
    </source>
</evidence>